<organism evidence="1 2">
    <name type="scientific">Aspergillus saccharolyticus JOP 1030-1</name>
    <dbReference type="NCBI Taxonomy" id="1450539"/>
    <lineage>
        <taxon>Eukaryota</taxon>
        <taxon>Fungi</taxon>
        <taxon>Dikarya</taxon>
        <taxon>Ascomycota</taxon>
        <taxon>Pezizomycotina</taxon>
        <taxon>Eurotiomycetes</taxon>
        <taxon>Eurotiomycetidae</taxon>
        <taxon>Eurotiales</taxon>
        <taxon>Aspergillaceae</taxon>
        <taxon>Aspergillus</taxon>
        <taxon>Aspergillus subgen. Circumdati</taxon>
    </lineage>
</organism>
<gene>
    <name evidence="1" type="ORF">BP01DRAFT_380022</name>
</gene>
<name>A0A318ZKS4_9EURO</name>
<dbReference type="GeneID" id="37078426"/>
<dbReference type="RefSeq" id="XP_025434088.1">
    <property type="nucleotide sequence ID" value="XM_025577197.1"/>
</dbReference>
<protein>
    <submittedName>
        <fullName evidence="1">Uncharacterized protein</fullName>
    </submittedName>
</protein>
<proteinExistence type="predicted"/>
<dbReference type="Proteomes" id="UP000248349">
    <property type="component" value="Unassembled WGS sequence"/>
</dbReference>
<dbReference type="EMBL" id="KZ821222">
    <property type="protein sequence ID" value="PYH48106.1"/>
    <property type="molecule type" value="Genomic_DNA"/>
</dbReference>
<dbReference type="OrthoDB" id="4389400at2759"/>
<sequence>MSDANVTNPNRPAAERITGHVSSVLDRAGIHHILWGQMAFFVYGVNTDCSNIDFVVDDDEQTRAANNLLAEGFAQETDHPDCTYYGIGPGSHREKVFHIDSHNANEEWSHFNVRLVEMSFALPGTTEIGHRTTMNQFGGSDLVLASDARLLGHFRHERYPVRMLAPVFYLESMLLRYVTTKSWGCNLIRKFAREVMVLSNAQNSDDKGFHIGVMPGTLDLLYTAILEKEEDDDDAIDGDAQLQWLAEEVRRDVFNEESSYVESSIEIIERM</sequence>
<evidence type="ECO:0000313" key="2">
    <source>
        <dbReference type="Proteomes" id="UP000248349"/>
    </source>
</evidence>
<accession>A0A318ZKS4</accession>
<reference evidence="1 2" key="1">
    <citation type="submission" date="2016-12" db="EMBL/GenBank/DDBJ databases">
        <title>The genomes of Aspergillus section Nigri reveals drivers in fungal speciation.</title>
        <authorList>
            <consortium name="DOE Joint Genome Institute"/>
            <person name="Vesth T.C."/>
            <person name="Nybo J."/>
            <person name="Theobald S."/>
            <person name="Brandl J."/>
            <person name="Frisvad J.C."/>
            <person name="Nielsen K.F."/>
            <person name="Lyhne E.K."/>
            <person name="Kogle M.E."/>
            <person name="Kuo A."/>
            <person name="Riley R."/>
            <person name="Clum A."/>
            <person name="Nolan M."/>
            <person name="Lipzen A."/>
            <person name="Salamov A."/>
            <person name="Henrissat B."/>
            <person name="Wiebenga A."/>
            <person name="De Vries R.P."/>
            <person name="Grigoriev I.V."/>
            <person name="Mortensen U.H."/>
            <person name="Andersen M.R."/>
            <person name="Baker S.E."/>
        </authorList>
    </citation>
    <scope>NUCLEOTIDE SEQUENCE [LARGE SCALE GENOMIC DNA]</scope>
    <source>
        <strain evidence="1 2">JOP 1030-1</strain>
    </source>
</reference>
<evidence type="ECO:0000313" key="1">
    <source>
        <dbReference type="EMBL" id="PYH48106.1"/>
    </source>
</evidence>
<keyword evidence="2" id="KW-1185">Reference proteome</keyword>
<dbReference type="AlphaFoldDB" id="A0A318ZKS4"/>